<evidence type="ECO:0000256" key="2">
    <source>
        <dbReference type="ARBA" id="ARBA00022603"/>
    </source>
</evidence>
<keyword evidence="3 5" id="KW-0808">Transferase</keyword>
<comment type="catalytic activity">
    <reaction evidence="1 5">
        <text>L-glutamyl-[protein] + S-adenosyl-L-methionine = [protein]-L-glutamate 5-O-methyl ester + S-adenosyl-L-homocysteine</text>
        <dbReference type="Rhea" id="RHEA:24452"/>
        <dbReference type="Rhea" id="RHEA-COMP:10208"/>
        <dbReference type="Rhea" id="RHEA-COMP:10311"/>
        <dbReference type="ChEBI" id="CHEBI:29973"/>
        <dbReference type="ChEBI" id="CHEBI:57856"/>
        <dbReference type="ChEBI" id="CHEBI:59789"/>
        <dbReference type="ChEBI" id="CHEBI:82795"/>
        <dbReference type="EC" id="2.1.1.80"/>
    </reaction>
</comment>
<dbReference type="SUPFAM" id="SSF53335">
    <property type="entry name" value="S-adenosyl-L-methionine-dependent methyltransferases"/>
    <property type="match status" value="1"/>
</dbReference>
<evidence type="ECO:0000256" key="6">
    <source>
        <dbReference type="PIRSR" id="PIRSR000410-1"/>
    </source>
</evidence>
<dbReference type="Gene3D" id="3.40.50.150">
    <property type="entry name" value="Vaccinia Virus protein VP39"/>
    <property type="match status" value="1"/>
</dbReference>
<feature type="binding site" evidence="6">
    <location>
        <begin position="219"/>
        <end position="220"/>
    </location>
    <ligand>
        <name>S-adenosyl-L-methionine</name>
        <dbReference type="ChEBI" id="CHEBI:59789"/>
    </ligand>
</feature>
<feature type="binding site" evidence="6">
    <location>
        <begin position="202"/>
        <end position="203"/>
    </location>
    <ligand>
        <name>S-adenosyl-L-methionine</name>
        <dbReference type="ChEBI" id="CHEBI:59789"/>
    </ligand>
</feature>
<dbReference type="AlphaFoldDB" id="A0A1U9LK02"/>
<dbReference type="EMBL" id="CP014688">
    <property type="protein sequence ID" value="AQT06620.1"/>
    <property type="molecule type" value="Genomic_DNA"/>
</dbReference>
<dbReference type="Pfam" id="PF01739">
    <property type="entry name" value="CheR"/>
    <property type="match status" value="1"/>
</dbReference>
<comment type="function">
    <text evidence="5">Methylation of the membrane-bound methyl-accepting chemotaxis proteins (MCP) to form gamma-glutamyl methyl ester residues in MCP.</text>
</comment>
<dbReference type="RefSeq" id="WP_077932246.1">
    <property type="nucleotide sequence ID" value="NZ_CP014688.1"/>
</dbReference>
<dbReference type="GO" id="GO:0032259">
    <property type="term" value="P:methylation"/>
    <property type="evidence" value="ECO:0007669"/>
    <property type="project" value="UniProtKB-KW"/>
</dbReference>
<gene>
    <name evidence="8" type="ORF">A0U91_16570</name>
</gene>
<keyword evidence="8" id="KW-0614">Plasmid</keyword>
<dbReference type="InterPro" id="IPR029063">
    <property type="entry name" value="SAM-dependent_MTases_sf"/>
</dbReference>
<feature type="domain" description="CheR-type methyltransferase" evidence="7">
    <location>
        <begin position="1"/>
        <end position="275"/>
    </location>
</feature>
<dbReference type="PANTHER" id="PTHR24422:SF19">
    <property type="entry name" value="CHEMOTAXIS PROTEIN METHYLTRANSFERASE"/>
    <property type="match status" value="1"/>
</dbReference>
<dbReference type="InterPro" id="IPR022642">
    <property type="entry name" value="CheR_C"/>
</dbReference>
<dbReference type="PRINTS" id="PR00996">
    <property type="entry name" value="CHERMTFRASE"/>
</dbReference>
<feature type="binding site" evidence="6">
    <location>
        <position position="83"/>
    </location>
    <ligand>
        <name>S-adenosyl-L-methionine</name>
        <dbReference type="ChEBI" id="CHEBI:59789"/>
    </ligand>
</feature>
<dbReference type="InterPro" id="IPR050903">
    <property type="entry name" value="Bact_Chemotaxis_MeTrfase"/>
</dbReference>
<dbReference type="PIRSF" id="PIRSF000410">
    <property type="entry name" value="CheR"/>
    <property type="match status" value="1"/>
</dbReference>
<dbReference type="PROSITE" id="PS50123">
    <property type="entry name" value="CHER"/>
    <property type="match status" value="1"/>
</dbReference>
<keyword evidence="4 5" id="KW-0949">S-adenosyl-L-methionine</keyword>
<dbReference type="EC" id="2.1.1.80" evidence="5"/>
<dbReference type="Proteomes" id="UP000189055">
    <property type="component" value="Plasmid pAC1084_1"/>
</dbReference>
<geneLocation type="plasmid" evidence="9">
    <name>pac1084_1</name>
</geneLocation>
<dbReference type="SUPFAM" id="SSF47757">
    <property type="entry name" value="Chemotaxis receptor methyltransferase CheR, N-terminal domain"/>
    <property type="match status" value="1"/>
</dbReference>
<sequence length="275" mass="30820">MEDNLLYSDADFRRVQNIAMREAGIWLQDTKRDLVESRLARIVRGNGCKSYAELLNLAESSGGSEILTKLVFAITTNVTNFFREKVHFDHLQAEVIAPAAGAIRKGKRFRVWSSACSSGQEGWSMAMSVMTVIPDASQYDVKILGTDINADMVKIARSGSYRRQDTDGIPEVLKKKWLLPASDDHLVFSGDICALPTFNPMNLNGEWPFRGTFDAIFCRNVVIYFDAKTKARLWERLSGRLNPGGFIYVGHSERIGDPLSCGLEPVSSTIYRKIR</sequence>
<evidence type="ECO:0000256" key="5">
    <source>
        <dbReference type="PIRNR" id="PIRNR000410"/>
    </source>
</evidence>
<feature type="binding site" evidence="6">
    <location>
        <position position="147"/>
    </location>
    <ligand>
        <name>S-adenosyl-L-methionine</name>
        <dbReference type="ChEBI" id="CHEBI:59789"/>
    </ligand>
</feature>
<dbReference type="InterPro" id="IPR026024">
    <property type="entry name" value="Chemotaxis_MeTrfase_CheR"/>
</dbReference>
<dbReference type="GO" id="GO:0008983">
    <property type="term" value="F:protein-glutamate O-methyltransferase activity"/>
    <property type="evidence" value="ECO:0007669"/>
    <property type="project" value="UniProtKB-EC"/>
</dbReference>
<protein>
    <recommendedName>
        <fullName evidence="5">Chemotaxis protein methyltransferase</fullName>
        <ecNumber evidence="5">2.1.1.80</ecNumber>
    </recommendedName>
</protein>
<organism evidence="8 9">
    <name type="scientific">Acetobacter persici</name>
    <dbReference type="NCBI Taxonomy" id="1076596"/>
    <lineage>
        <taxon>Bacteria</taxon>
        <taxon>Pseudomonadati</taxon>
        <taxon>Pseudomonadota</taxon>
        <taxon>Alphaproteobacteria</taxon>
        <taxon>Acetobacterales</taxon>
        <taxon>Acetobacteraceae</taxon>
        <taxon>Acetobacter</taxon>
    </lineage>
</organism>
<proteinExistence type="predicted"/>
<dbReference type="SMART" id="SM00138">
    <property type="entry name" value="MeTrc"/>
    <property type="match status" value="1"/>
</dbReference>
<dbReference type="Pfam" id="PF03705">
    <property type="entry name" value="CheR_N"/>
    <property type="match status" value="1"/>
</dbReference>
<dbReference type="InterPro" id="IPR036804">
    <property type="entry name" value="CheR_N_sf"/>
</dbReference>
<dbReference type="InterPro" id="IPR022641">
    <property type="entry name" value="CheR_N"/>
</dbReference>
<keyword evidence="2 5" id="KW-0489">Methyltransferase</keyword>
<evidence type="ECO:0000256" key="4">
    <source>
        <dbReference type="ARBA" id="ARBA00022691"/>
    </source>
</evidence>
<evidence type="ECO:0000313" key="8">
    <source>
        <dbReference type="EMBL" id="AQT06620.1"/>
    </source>
</evidence>
<dbReference type="KEGG" id="aper:A0U91_16570"/>
<dbReference type="Gene3D" id="1.10.155.10">
    <property type="entry name" value="Chemotaxis receptor methyltransferase CheR, N-terminal domain"/>
    <property type="match status" value="1"/>
</dbReference>
<dbReference type="PANTHER" id="PTHR24422">
    <property type="entry name" value="CHEMOTAXIS PROTEIN METHYLTRANSFERASE"/>
    <property type="match status" value="1"/>
</dbReference>
<evidence type="ECO:0000259" key="7">
    <source>
        <dbReference type="PROSITE" id="PS50123"/>
    </source>
</evidence>
<name>A0A1U9LK02_9PROT</name>
<reference evidence="8 9" key="1">
    <citation type="submission" date="2016-03" db="EMBL/GenBank/DDBJ databases">
        <title>Acetic acid bacteria sequencing.</title>
        <authorList>
            <person name="Brandt J."/>
            <person name="Jakob F."/>
            <person name="Vogel R.F."/>
        </authorList>
    </citation>
    <scope>NUCLEOTIDE SEQUENCE [LARGE SCALE GENOMIC DNA]</scope>
    <source>
        <strain evidence="8 9">TMW2.1084</strain>
        <plasmid evidence="9">pac1084_1</plasmid>
    </source>
</reference>
<dbReference type="InterPro" id="IPR000780">
    <property type="entry name" value="CheR_MeTrfase"/>
</dbReference>
<evidence type="ECO:0000256" key="3">
    <source>
        <dbReference type="ARBA" id="ARBA00022679"/>
    </source>
</evidence>
<accession>A0A1U9LK02</accession>
<evidence type="ECO:0000313" key="9">
    <source>
        <dbReference type="Proteomes" id="UP000189055"/>
    </source>
</evidence>
<feature type="binding site" evidence="6">
    <location>
        <position position="79"/>
    </location>
    <ligand>
        <name>S-adenosyl-L-methionine</name>
        <dbReference type="ChEBI" id="CHEBI:59789"/>
    </ligand>
</feature>
<evidence type="ECO:0000256" key="1">
    <source>
        <dbReference type="ARBA" id="ARBA00001541"/>
    </source>
</evidence>
<feature type="binding site" evidence="6">
    <location>
        <position position="121"/>
    </location>
    <ligand>
        <name>S-adenosyl-L-methionine</name>
        <dbReference type="ChEBI" id="CHEBI:59789"/>
    </ligand>
</feature>
<feature type="binding site" evidence="6">
    <location>
        <position position="77"/>
    </location>
    <ligand>
        <name>S-adenosyl-L-methionine</name>
        <dbReference type="ChEBI" id="CHEBI:59789"/>
    </ligand>
</feature>